<dbReference type="Proteomes" id="UP000011841">
    <property type="component" value="Chromosome"/>
</dbReference>
<keyword evidence="4 5" id="KW-0472">Membrane</keyword>
<evidence type="ECO:0000313" key="7">
    <source>
        <dbReference type="EMBL" id="BAM86235.1"/>
    </source>
</evidence>
<dbReference type="Gene3D" id="3.10.450.240">
    <property type="match status" value="1"/>
</dbReference>
<dbReference type="STRING" id="1245469.S58_02160"/>
<dbReference type="GO" id="GO:0051087">
    <property type="term" value="F:protein-folding chaperone binding"/>
    <property type="evidence" value="ECO:0007669"/>
    <property type="project" value="TreeGrafter"/>
</dbReference>
<dbReference type="PIRSF" id="PIRSF031890">
    <property type="entry name" value="UCP031890_transporter_Tim44"/>
    <property type="match status" value="1"/>
</dbReference>
<dbReference type="NCBIfam" id="NF033779">
    <property type="entry name" value="Tim44_TimA_adap"/>
    <property type="match status" value="1"/>
</dbReference>
<keyword evidence="3" id="KW-0809">Transit peptide</keyword>
<dbReference type="SMART" id="SM00978">
    <property type="entry name" value="Tim44"/>
    <property type="match status" value="1"/>
</dbReference>
<proteinExistence type="inferred from homology"/>
<dbReference type="GO" id="GO:0016020">
    <property type="term" value="C:membrane"/>
    <property type="evidence" value="ECO:0007669"/>
    <property type="project" value="UniProtKB-SubCell"/>
</dbReference>
<evidence type="ECO:0000256" key="3">
    <source>
        <dbReference type="ARBA" id="ARBA00022946"/>
    </source>
</evidence>
<dbReference type="PANTHER" id="PTHR10721:SF1">
    <property type="entry name" value="MITOCHONDRIAL IMPORT INNER MEMBRANE TRANSLOCASE SUBUNIT TIM44"/>
    <property type="match status" value="1"/>
</dbReference>
<dbReference type="InterPro" id="IPR007379">
    <property type="entry name" value="Tim44-like_dom"/>
</dbReference>
<comment type="similarity">
    <text evidence="2">Belongs to the Tim44 family.</text>
</comment>
<evidence type="ECO:0000256" key="2">
    <source>
        <dbReference type="ARBA" id="ARBA00009597"/>
    </source>
</evidence>
<evidence type="ECO:0000256" key="1">
    <source>
        <dbReference type="ARBA" id="ARBA00004370"/>
    </source>
</evidence>
<evidence type="ECO:0000259" key="6">
    <source>
        <dbReference type="SMART" id="SM00978"/>
    </source>
</evidence>
<keyword evidence="5" id="KW-0812">Transmembrane</keyword>
<dbReference type="Pfam" id="PF04280">
    <property type="entry name" value="Tim44"/>
    <property type="match status" value="1"/>
</dbReference>
<dbReference type="InterPro" id="IPR016985">
    <property type="entry name" value="UCP031890_Tim44-rel"/>
</dbReference>
<gene>
    <name evidence="7" type="ORF">S58_02160</name>
</gene>
<feature type="domain" description="Tim44-like" evidence="6">
    <location>
        <begin position="102"/>
        <end position="248"/>
    </location>
</feature>
<accession>M4ZIZ2</accession>
<reference evidence="7 8" key="1">
    <citation type="journal article" date="2013" name="Appl. Environ. Microbiol.">
        <title>Genome analysis suggests that the soil oligotrophic bacterium Agromonas oligotrophica (Bradyrhizobium oligotrophicum) is a nitrogen-fixing symbiont of Aeschynomene indica.</title>
        <authorList>
            <person name="Okubo T."/>
            <person name="Fukushima S."/>
            <person name="Itakura M."/>
            <person name="Oshima K."/>
            <person name="Longtonglang A."/>
            <person name="Teaumroong N."/>
            <person name="Mitsui H."/>
            <person name="Hattori M."/>
            <person name="Hattori R."/>
            <person name="Hattori T."/>
            <person name="Minamisawa K."/>
        </authorList>
    </citation>
    <scope>NUCLEOTIDE SEQUENCE [LARGE SCALE GENOMIC DNA]</scope>
    <source>
        <strain evidence="7 8">S58</strain>
    </source>
</reference>
<feature type="transmembrane region" description="Helical" evidence="5">
    <location>
        <begin position="20"/>
        <end position="39"/>
    </location>
</feature>
<dbReference type="SUPFAM" id="SSF54427">
    <property type="entry name" value="NTF2-like"/>
    <property type="match status" value="1"/>
</dbReference>
<sequence>MARPRVRPDKSESEHDVDIYTIIFLALAVFIFVRLRAVLGQRTGGERTPFDHAARNAVQGAPDNRVIPVPGAPIDPAGPATGADLGVPNDRWRGLAEPGTPLARGLDAVVAQDPSFDPRHFLTGARSAYEMIVLAFANGDRRALRDLLSSEVYDSFESVIKDREKHEQKTETRFVSIDTAELVSADVRDRAAQLTVRFVSQMISVTRDKAGNIVDGNPDKVADITDIWTFARDTGSRDPNWKLVGTGSH</sequence>
<evidence type="ECO:0000313" key="8">
    <source>
        <dbReference type="Proteomes" id="UP000011841"/>
    </source>
</evidence>
<evidence type="ECO:0000256" key="5">
    <source>
        <dbReference type="SAM" id="Phobius"/>
    </source>
</evidence>
<dbReference type="AlphaFoldDB" id="M4ZIZ2"/>
<dbReference type="HOGENOM" id="CLU_086329_1_1_5"/>
<dbReference type="eggNOG" id="COG4395">
    <property type="taxonomic scope" value="Bacteria"/>
</dbReference>
<dbReference type="PANTHER" id="PTHR10721">
    <property type="entry name" value="MITOCHONDRIAL IMPORT INNER MEMBRANE TRANSLOCASE SUBUNIT TIM44"/>
    <property type="match status" value="1"/>
</dbReference>
<dbReference type="GO" id="GO:0030150">
    <property type="term" value="P:protein import into mitochondrial matrix"/>
    <property type="evidence" value="ECO:0007669"/>
    <property type="project" value="TreeGrafter"/>
</dbReference>
<name>M4ZIZ2_9BRAD</name>
<protein>
    <recommendedName>
        <fullName evidence="6">Tim44-like domain-containing protein</fullName>
    </recommendedName>
</protein>
<dbReference type="KEGG" id="aol:S58_02160"/>
<evidence type="ECO:0000256" key="4">
    <source>
        <dbReference type="ARBA" id="ARBA00023136"/>
    </source>
</evidence>
<organism evidence="7 8">
    <name type="scientific">Bradyrhizobium oligotrophicum S58</name>
    <dbReference type="NCBI Taxonomy" id="1245469"/>
    <lineage>
        <taxon>Bacteria</taxon>
        <taxon>Pseudomonadati</taxon>
        <taxon>Pseudomonadota</taxon>
        <taxon>Alphaproteobacteria</taxon>
        <taxon>Hyphomicrobiales</taxon>
        <taxon>Nitrobacteraceae</taxon>
        <taxon>Bradyrhizobium</taxon>
    </lineage>
</organism>
<dbReference type="InterPro" id="IPR032710">
    <property type="entry name" value="NTF2-like_dom_sf"/>
</dbReference>
<dbReference type="EMBL" id="AP012603">
    <property type="protein sequence ID" value="BAM86235.1"/>
    <property type="molecule type" value="Genomic_DNA"/>
</dbReference>
<dbReference type="InterPro" id="IPR039544">
    <property type="entry name" value="Tim44-like"/>
</dbReference>
<keyword evidence="8" id="KW-1185">Reference proteome</keyword>
<comment type="subcellular location">
    <subcellularLocation>
        <location evidence="1">Membrane</location>
    </subcellularLocation>
</comment>
<dbReference type="PATRIC" id="fig|1245469.3.peg.219"/>
<keyword evidence="5" id="KW-1133">Transmembrane helix</keyword>